<keyword evidence="3" id="KW-1185">Reference proteome</keyword>
<accession>A0ABZ2D604</accession>
<name>A0ABZ2D604_9SPHN</name>
<sequence length="300" mass="31688">MIRPATSSPRRPASHCAALLSQREPSADLGPEFERFGARLCRALHASVTELADDAGVRIALQDTQNLQGSQFAGHCAPLAAISRHRFGVAGHVLALAVDGRAILEQLDRTFGGSGDIGKDLPAALPHTARLLSRRFEKRVIAAVAGELAGLEFRTEDDASSTDTATPFAPEAELTALALAVTGSDGREWRLVLALETAALASLLPKRASARRAPVSRRKRGIDEAPFAELPLAASARLVDMAIPLHRVAAIEAGTVLPIMVARNVPLQIGEAVVARGTVGEVDDQVALQITQTFTGKDSQ</sequence>
<dbReference type="EMBL" id="CP144918">
    <property type="protein sequence ID" value="WWA48485.1"/>
    <property type="molecule type" value="Genomic_DNA"/>
</dbReference>
<dbReference type="SUPFAM" id="SSF101801">
    <property type="entry name" value="Surface presentation of antigens (SPOA)"/>
    <property type="match status" value="1"/>
</dbReference>
<dbReference type="RefSeq" id="WP_338447368.1">
    <property type="nucleotide sequence ID" value="NZ_CP144918.1"/>
</dbReference>
<gene>
    <name evidence="2" type="ORF">V5F89_06190</name>
</gene>
<feature type="domain" description="Flagellar motor switch protein FliN-like C-terminal" evidence="1">
    <location>
        <begin position="229"/>
        <end position="293"/>
    </location>
</feature>
<dbReference type="InterPro" id="IPR036429">
    <property type="entry name" value="SpoA-like_sf"/>
</dbReference>
<dbReference type="Pfam" id="PF01052">
    <property type="entry name" value="FliMN_C"/>
    <property type="match status" value="1"/>
</dbReference>
<organism evidence="2 3">
    <name type="scientific">Pelagerythrobacter marensis</name>
    <dbReference type="NCBI Taxonomy" id="543877"/>
    <lineage>
        <taxon>Bacteria</taxon>
        <taxon>Pseudomonadati</taxon>
        <taxon>Pseudomonadota</taxon>
        <taxon>Alphaproteobacteria</taxon>
        <taxon>Sphingomonadales</taxon>
        <taxon>Erythrobacteraceae</taxon>
        <taxon>Pelagerythrobacter</taxon>
    </lineage>
</organism>
<evidence type="ECO:0000313" key="2">
    <source>
        <dbReference type="EMBL" id="WWA48485.1"/>
    </source>
</evidence>
<evidence type="ECO:0000313" key="3">
    <source>
        <dbReference type="Proteomes" id="UP001335183"/>
    </source>
</evidence>
<proteinExistence type="predicted"/>
<reference evidence="2 3" key="1">
    <citation type="submission" date="2024-02" db="EMBL/GenBank/DDBJ databases">
        <title>The whole genome sequence of five bacterial samples isolated from Abu Dhabi Sabkha-shore region.</title>
        <authorList>
            <person name="Sudalaimuthuasari N."/>
            <person name="Sarfraz B."/>
            <person name="Tuyisabe J.D."/>
            <person name="Mugisha Ntwali L.D.M."/>
            <person name="Ali A.I.A.A."/>
            <person name="Almansoori S.Z.A."/>
            <person name="Alajami H.S.A."/>
            <person name="Almeqbaali A.A.S."/>
            <person name="Kundu B."/>
            <person name="Saeed E.E."/>
            <person name="Sukumarinath V."/>
            <person name="Mishra A.K."/>
            <person name="Hazzouri K.M."/>
            <person name="Almaskari R."/>
            <person name="Sharma A.K."/>
            <person name="Amiri K.M.A."/>
        </authorList>
    </citation>
    <scope>NUCLEOTIDE SEQUENCE [LARGE SCALE GENOMIC DNA]</scope>
    <source>
        <strain evidence="3">kcgeb_sd</strain>
    </source>
</reference>
<dbReference type="InterPro" id="IPR001543">
    <property type="entry name" value="FliN-like_C"/>
</dbReference>
<keyword evidence="2" id="KW-0282">Flagellum</keyword>
<protein>
    <submittedName>
        <fullName evidence="2">FliM/FliN family flagellar motor C-terminal domain-containing protein</fullName>
    </submittedName>
</protein>
<keyword evidence="2" id="KW-0966">Cell projection</keyword>
<evidence type="ECO:0000259" key="1">
    <source>
        <dbReference type="Pfam" id="PF01052"/>
    </source>
</evidence>
<dbReference type="Proteomes" id="UP001335183">
    <property type="component" value="Chromosome"/>
</dbReference>
<keyword evidence="2" id="KW-0969">Cilium</keyword>
<dbReference type="Gene3D" id="2.30.330.10">
    <property type="entry name" value="SpoA-like"/>
    <property type="match status" value="1"/>
</dbReference>